<dbReference type="OrthoDB" id="5328482at2"/>
<dbReference type="Gene3D" id="2.40.160.20">
    <property type="match status" value="1"/>
</dbReference>
<gene>
    <name evidence="1" type="ORF">DCO61_12115</name>
    <name evidence="2" type="ORF">LS64_005310</name>
</gene>
<dbReference type="Pfam" id="PF01856">
    <property type="entry name" value="HP_OMP"/>
    <property type="match status" value="1"/>
</dbReference>
<evidence type="ECO:0000313" key="3">
    <source>
        <dbReference type="Proteomes" id="UP000029714"/>
    </source>
</evidence>
<protein>
    <submittedName>
        <fullName evidence="2">Outer membrane beta-barrel protein</fullName>
    </submittedName>
</protein>
<dbReference type="SUPFAM" id="SSF56925">
    <property type="entry name" value="OMPA-like"/>
    <property type="match status" value="1"/>
</dbReference>
<evidence type="ECO:0000313" key="2">
    <source>
        <dbReference type="EMBL" id="TLD94582.1"/>
    </source>
</evidence>
<dbReference type="EMBL" id="QBIU01000002">
    <property type="protein sequence ID" value="MWV70705.1"/>
    <property type="molecule type" value="Genomic_DNA"/>
</dbReference>
<comment type="caution">
    <text evidence="2">The sequence shown here is derived from an EMBL/GenBank/DDBJ whole genome shotgun (WGS) entry which is preliminary data.</text>
</comment>
<evidence type="ECO:0000313" key="1">
    <source>
        <dbReference type="EMBL" id="MWV70705.1"/>
    </source>
</evidence>
<accession>A0A347VXT6</accession>
<keyword evidence="3" id="KW-1185">Reference proteome</keyword>
<dbReference type="EMBL" id="JRMP02000006">
    <property type="protein sequence ID" value="TLD94582.1"/>
    <property type="molecule type" value="Genomic_DNA"/>
</dbReference>
<dbReference type="InterPro" id="IPR002718">
    <property type="entry name" value="OMP_Helicobacter"/>
</dbReference>
<proteinExistence type="predicted"/>
<dbReference type="RefSeq" id="WP_052062546.1">
    <property type="nucleotide sequence ID" value="NZ_JRMP02000006.1"/>
</dbReference>
<dbReference type="Proteomes" id="UP000029714">
    <property type="component" value="Unassembled WGS sequence"/>
</dbReference>
<dbReference type="AlphaFoldDB" id="A0A347VXT6"/>
<dbReference type="Proteomes" id="UP000477070">
    <property type="component" value="Unassembled WGS sequence"/>
</dbReference>
<dbReference type="InterPro" id="IPR011250">
    <property type="entry name" value="OMP/PagP_B-barrel"/>
</dbReference>
<organism evidence="2 3">
    <name type="scientific">Helicobacter saguini</name>
    <dbReference type="NCBI Taxonomy" id="1548018"/>
    <lineage>
        <taxon>Bacteria</taxon>
        <taxon>Pseudomonadati</taxon>
        <taxon>Campylobacterota</taxon>
        <taxon>Epsilonproteobacteria</taxon>
        <taxon>Campylobacterales</taxon>
        <taxon>Helicobacteraceae</taxon>
        <taxon>Helicobacter</taxon>
    </lineage>
</organism>
<reference evidence="1 4" key="4">
    <citation type="submission" date="2019-12" db="EMBL/GenBank/DDBJ databases">
        <title>Multi-Generational Helicobacter saguini Isolates.</title>
        <authorList>
            <person name="Mannion A."/>
            <person name="Shen Z."/>
            <person name="Fox J.G."/>
        </authorList>
    </citation>
    <scope>NUCLEOTIDE SEQUENCE [LARGE SCALE GENOMIC DNA]</scope>
    <source>
        <strain evidence="1">16-048</strain>
        <strain evidence="4">16-048 (F4)</strain>
    </source>
</reference>
<reference evidence="2 3" key="1">
    <citation type="journal article" date="2014" name="Genome Announc.">
        <title>Draft genome sequences of eight enterohepatic helicobacter species isolated from both laboratory and wild rodents.</title>
        <authorList>
            <person name="Sheh A."/>
            <person name="Shen Z."/>
            <person name="Fox J.G."/>
        </authorList>
    </citation>
    <scope>NUCLEOTIDE SEQUENCE [LARGE SCALE GENOMIC DNA]</scope>
    <source>
        <strain evidence="2 3">MIT 97-6194</strain>
    </source>
</reference>
<name>A0A347VXT6_9HELI</name>
<reference evidence="2 3" key="2">
    <citation type="journal article" date="2016" name="Infect. Immun.">
        <title>Helicobacter saguini, a Novel Helicobacter Isolated from Cotton-Top Tamarins with Ulcerative Colitis, Has Proinflammatory Properties and Induces Typhlocolitis and Dysplasia in Gnotobiotic IL-10-/- Mice.</title>
        <authorList>
            <person name="Shen Z."/>
            <person name="Mannion A."/>
            <person name="Whary M.T."/>
            <person name="Muthupalani S."/>
            <person name="Sheh A."/>
            <person name="Feng Y."/>
            <person name="Gong G."/>
            <person name="Vandamme P."/>
            <person name="Holcombe H.R."/>
            <person name="Paster B.J."/>
            <person name="Fox J.G."/>
        </authorList>
    </citation>
    <scope>NUCLEOTIDE SEQUENCE [LARGE SCALE GENOMIC DNA]</scope>
    <source>
        <strain evidence="2 3">MIT 97-6194</strain>
    </source>
</reference>
<sequence length="270" mass="29942">MRNVVQDKICVENEKYEITNNKSSRNIGVKGMLSLVLVMCMGNVGFSKPFKNVYAKSQPVTPKEITKNSKTGFMLGADIGIKTLNIQKDSDNFIMDFGISLGYVLYFHKSFGMRIKGDYHYAFMSVVSADRIDPSNSYVGNLSTGNSHEFLFNMDFLYDFYNNSSEGLSLGLFAGIGGGYVMQPTQQPSISQAVGANAYTTISRSGFEFVFNAGFSTIFKSKHRLELAYRYAILTPSFTGSIIQNNAIVGNIEAKASVPFMFNLGYSYVF</sequence>
<evidence type="ECO:0000313" key="4">
    <source>
        <dbReference type="Proteomes" id="UP000477070"/>
    </source>
</evidence>
<reference evidence="2" key="3">
    <citation type="submission" date="2018-04" db="EMBL/GenBank/DDBJ databases">
        <authorList>
            <person name="Sheh A."/>
            <person name="Shen Z."/>
            <person name="Mannion A.J."/>
            <person name="Fox J.G."/>
        </authorList>
    </citation>
    <scope>NUCLEOTIDE SEQUENCE</scope>
    <source>
        <strain evidence="2">MIT 97-6194</strain>
    </source>
</reference>